<dbReference type="SUPFAM" id="SSF55073">
    <property type="entry name" value="Nucleotide cyclase"/>
    <property type="match status" value="1"/>
</dbReference>
<accession>A0A328XWS9</accession>
<dbReference type="AlphaFoldDB" id="A0A328XWS9"/>
<dbReference type="InterPro" id="IPR043128">
    <property type="entry name" value="Rev_trsase/Diguanyl_cyclase"/>
</dbReference>
<dbReference type="GO" id="GO:0005886">
    <property type="term" value="C:plasma membrane"/>
    <property type="evidence" value="ECO:0007669"/>
    <property type="project" value="TreeGrafter"/>
</dbReference>
<keyword evidence="3" id="KW-1133">Transmembrane helix</keyword>
<gene>
    <name evidence="5" type="ORF">BCL93_106123</name>
</gene>
<comment type="catalytic activity">
    <reaction evidence="2">
        <text>2 GTP = 3',3'-c-di-GMP + 2 diphosphate</text>
        <dbReference type="Rhea" id="RHEA:24898"/>
        <dbReference type="ChEBI" id="CHEBI:33019"/>
        <dbReference type="ChEBI" id="CHEBI:37565"/>
        <dbReference type="ChEBI" id="CHEBI:58805"/>
        <dbReference type="EC" id="2.7.7.65"/>
    </reaction>
</comment>
<dbReference type="EC" id="2.7.7.65" evidence="1"/>
<dbReference type="RefSeq" id="WP_112055095.1">
    <property type="nucleotide sequence ID" value="NZ_QLSX01000006.1"/>
</dbReference>
<dbReference type="Proteomes" id="UP000249700">
    <property type="component" value="Unassembled WGS sequence"/>
</dbReference>
<dbReference type="PANTHER" id="PTHR45138:SF9">
    <property type="entry name" value="DIGUANYLATE CYCLASE DGCM-RELATED"/>
    <property type="match status" value="1"/>
</dbReference>
<dbReference type="PROSITE" id="PS50887">
    <property type="entry name" value="GGDEF"/>
    <property type="match status" value="1"/>
</dbReference>
<evidence type="ECO:0000256" key="3">
    <source>
        <dbReference type="SAM" id="Phobius"/>
    </source>
</evidence>
<dbReference type="InterPro" id="IPR029787">
    <property type="entry name" value="Nucleotide_cyclase"/>
</dbReference>
<dbReference type="GO" id="GO:1902201">
    <property type="term" value="P:negative regulation of bacterial-type flagellum-dependent cell motility"/>
    <property type="evidence" value="ECO:0007669"/>
    <property type="project" value="TreeGrafter"/>
</dbReference>
<sequence length="386" mass="43833">MPHRMHEHQHLFWLPRWRFMQWLLCDSRLPEVIQQRLLSGPSIQSSVMWSGTLSSLLMTLVGLYRHQEPLFLLWFLLTLVFSSYRVWLHYCAQRQWRTQRVATLSDQIHLTNLLWSATTGLGTALCLLSGDAVLQVLSIPSMVVMATATASFAHGTPRFAMLQILLLDLPLKLAVPFQPEPWFWVFLLQAPFFWMAMHMMIHALHATSTQALLGEYHSRRLASLDPLTELLNRDGWFREALAIRGAGRGPFPVSLLYTDLDGFKGINDTYGHTVGDDVLCQVADLMRETYRRHDILARWGGDEFVILLPGIDPESSRVSAQRLIDAVAGISQRYPGLGLSVGVVHCADWRGTDRARLESLLSQADRALYQAKHHGKGRFEELGEPA</sequence>
<dbReference type="CDD" id="cd01949">
    <property type="entry name" value="GGDEF"/>
    <property type="match status" value="1"/>
</dbReference>
<dbReference type="NCBIfam" id="TIGR00254">
    <property type="entry name" value="GGDEF"/>
    <property type="match status" value="1"/>
</dbReference>
<proteinExistence type="predicted"/>
<keyword evidence="3" id="KW-0472">Membrane</keyword>
<feature type="transmembrane region" description="Helical" evidence="3">
    <location>
        <begin position="182"/>
        <end position="201"/>
    </location>
</feature>
<feature type="domain" description="GGDEF" evidence="4">
    <location>
        <begin position="251"/>
        <end position="384"/>
    </location>
</feature>
<dbReference type="EMBL" id="QLSX01000006">
    <property type="protein sequence ID" value="RAR60918.1"/>
    <property type="molecule type" value="Genomic_DNA"/>
</dbReference>
<dbReference type="OrthoDB" id="9812260at2"/>
<dbReference type="GO" id="GO:0052621">
    <property type="term" value="F:diguanylate cyclase activity"/>
    <property type="evidence" value="ECO:0007669"/>
    <property type="project" value="UniProtKB-EC"/>
</dbReference>
<dbReference type="InterPro" id="IPR000160">
    <property type="entry name" value="GGDEF_dom"/>
</dbReference>
<evidence type="ECO:0000313" key="6">
    <source>
        <dbReference type="Proteomes" id="UP000249700"/>
    </source>
</evidence>
<feature type="transmembrane region" description="Helical" evidence="3">
    <location>
        <begin position="113"/>
        <end position="137"/>
    </location>
</feature>
<feature type="transmembrane region" description="Helical" evidence="3">
    <location>
        <begin position="70"/>
        <end position="92"/>
    </location>
</feature>
<dbReference type="SMART" id="SM00267">
    <property type="entry name" value="GGDEF"/>
    <property type="match status" value="1"/>
</dbReference>
<dbReference type="Gene3D" id="3.30.70.270">
    <property type="match status" value="1"/>
</dbReference>
<dbReference type="PANTHER" id="PTHR45138">
    <property type="entry name" value="REGULATORY COMPONENTS OF SENSORY TRANSDUCTION SYSTEM"/>
    <property type="match status" value="1"/>
</dbReference>
<dbReference type="GO" id="GO:0043709">
    <property type="term" value="P:cell adhesion involved in single-species biofilm formation"/>
    <property type="evidence" value="ECO:0007669"/>
    <property type="project" value="TreeGrafter"/>
</dbReference>
<dbReference type="Pfam" id="PF00990">
    <property type="entry name" value="GGDEF"/>
    <property type="match status" value="1"/>
</dbReference>
<name>A0A328XWS9_9GAMM</name>
<evidence type="ECO:0000256" key="2">
    <source>
        <dbReference type="ARBA" id="ARBA00034247"/>
    </source>
</evidence>
<protein>
    <recommendedName>
        <fullName evidence="1">diguanylate cyclase</fullName>
        <ecNumber evidence="1">2.7.7.65</ecNumber>
    </recommendedName>
</protein>
<evidence type="ECO:0000313" key="5">
    <source>
        <dbReference type="EMBL" id="RAR60918.1"/>
    </source>
</evidence>
<evidence type="ECO:0000259" key="4">
    <source>
        <dbReference type="PROSITE" id="PS50887"/>
    </source>
</evidence>
<dbReference type="InterPro" id="IPR050469">
    <property type="entry name" value="Diguanylate_Cyclase"/>
</dbReference>
<organism evidence="5 6">
    <name type="scientific">Onishia taeanensis</name>
    <dbReference type="NCBI Taxonomy" id="284577"/>
    <lineage>
        <taxon>Bacteria</taxon>
        <taxon>Pseudomonadati</taxon>
        <taxon>Pseudomonadota</taxon>
        <taxon>Gammaproteobacteria</taxon>
        <taxon>Oceanospirillales</taxon>
        <taxon>Halomonadaceae</taxon>
        <taxon>Onishia</taxon>
    </lineage>
</organism>
<comment type="caution">
    <text evidence="5">The sequence shown here is derived from an EMBL/GenBank/DDBJ whole genome shotgun (WGS) entry which is preliminary data.</text>
</comment>
<reference evidence="5 6" key="1">
    <citation type="submission" date="2018-06" db="EMBL/GenBank/DDBJ databases">
        <title>Comparative analysis of microorganisms from saline springs in Andes Mountain Range, Colombia.</title>
        <authorList>
            <person name="Rubin E."/>
        </authorList>
    </citation>
    <scope>NUCLEOTIDE SEQUENCE [LARGE SCALE GENOMIC DNA]</scope>
    <source>
        <strain evidence="5 6">USBA-857</strain>
    </source>
</reference>
<evidence type="ECO:0000256" key="1">
    <source>
        <dbReference type="ARBA" id="ARBA00012528"/>
    </source>
</evidence>
<keyword evidence="3" id="KW-0812">Transmembrane</keyword>